<protein>
    <submittedName>
        <fullName evidence="1">Uncharacterized protein</fullName>
    </submittedName>
</protein>
<dbReference type="Proteomes" id="UP000294902">
    <property type="component" value="Unassembled WGS sequence"/>
</dbReference>
<organism evidence="1 2">
    <name type="scientific">Natranaerovirga pectinivora</name>
    <dbReference type="NCBI Taxonomy" id="682400"/>
    <lineage>
        <taxon>Bacteria</taxon>
        <taxon>Bacillati</taxon>
        <taxon>Bacillota</taxon>
        <taxon>Clostridia</taxon>
        <taxon>Lachnospirales</taxon>
        <taxon>Natranaerovirgaceae</taxon>
        <taxon>Natranaerovirga</taxon>
    </lineage>
</organism>
<evidence type="ECO:0000313" key="1">
    <source>
        <dbReference type="EMBL" id="TCT14275.1"/>
    </source>
</evidence>
<name>A0A4R3MPS2_9FIRM</name>
<sequence length="303" mass="33985">MRRKFVYPAQMETQSFGSLEVNVRTDVGFVPIEGAEISIGYTGVPNSQIEVINTNVSGKTPTIELPAPPIEYSLEPSPEQPYAEYTCTVTTPGYEPVVVNGIQLLPERKALQDIEVIPVGNGVNAQQLNGESIVIGPHTLFFEYPPKIPEDEVKDIAETGEIVLREPVIPEFIIVHDGPPADASARNYWVRFKDYIKNVASSEIYATWPEATIQANTLSILSFTLNRVFTEWYRGKGQNFTITSSTAFDQKWIYGRNIYENISQVVDAIFVNYLARPNIIQPILTQYCDGRMVQCPGWMTLLQ</sequence>
<proteinExistence type="predicted"/>
<dbReference type="AlphaFoldDB" id="A0A4R3MPS2"/>
<dbReference type="RefSeq" id="WP_243115110.1">
    <property type="nucleotide sequence ID" value="NZ_SMAL01000006.1"/>
</dbReference>
<evidence type="ECO:0000313" key="2">
    <source>
        <dbReference type="Proteomes" id="UP000294902"/>
    </source>
</evidence>
<comment type="caution">
    <text evidence="1">The sequence shown here is derived from an EMBL/GenBank/DDBJ whole genome shotgun (WGS) entry which is preliminary data.</text>
</comment>
<reference evidence="1 2" key="1">
    <citation type="submission" date="2019-03" db="EMBL/GenBank/DDBJ databases">
        <title>Genomic Encyclopedia of Type Strains, Phase IV (KMG-IV): sequencing the most valuable type-strain genomes for metagenomic binning, comparative biology and taxonomic classification.</title>
        <authorList>
            <person name="Goeker M."/>
        </authorList>
    </citation>
    <scope>NUCLEOTIDE SEQUENCE [LARGE SCALE GENOMIC DNA]</scope>
    <source>
        <strain evidence="1 2">DSM 24629</strain>
    </source>
</reference>
<keyword evidence="2" id="KW-1185">Reference proteome</keyword>
<accession>A0A4R3MPS2</accession>
<gene>
    <name evidence="1" type="ORF">EDC18_10671</name>
</gene>
<dbReference type="EMBL" id="SMAL01000006">
    <property type="protein sequence ID" value="TCT14275.1"/>
    <property type="molecule type" value="Genomic_DNA"/>
</dbReference>